<proteinExistence type="predicted"/>
<evidence type="ECO:0000256" key="1">
    <source>
        <dbReference type="SAM" id="MobiDB-lite"/>
    </source>
</evidence>
<evidence type="ECO:0000313" key="3">
    <source>
        <dbReference type="EMBL" id="ELW68450.1"/>
    </source>
</evidence>
<name>L9KZR2_TUPCH</name>
<organism evidence="3 4">
    <name type="scientific">Tupaia chinensis</name>
    <name type="common">Chinese tree shrew</name>
    <name type="synonym">Tupaia belangeri chinensis</name>
    <dbReference type="NCBI Taxonomy" id="246437"/>
    <lineage>
        <taxon>Eukaryota</taxon>
        <taxon>Metazoa</taxon>
        <taxon>Chordata</taxon>
        <taxon>Craniata</taxon>
        <taxon>Vertebrata</taxon>
        <taxon>Euteleostomi</taxon>
        <taxon>Mammalia</taxon>
        <taxon>Eutheria</taxon>
        <taxon>Euarchontoglires</taxon>
        <taxon>Scandentia</taxon>
        <taxon>Tupaiidae</taxon>
        <taxon>Tupaia</taxon>
    </lineage>
</organism>
<keyword evidence="4" id="KW-1185">Reference proteome</keyword>
<dbReference type="InterPro" id="IPR013087">
    <property type="entry name" value="Znf_C2H2_type"/>
</dbReference>
<gene>
    <name evidence="3" type="ORF">TREES_T100007270</name>
</gene>
<reference evidence="4" key="1">
    <citation type="submission" date="2012-07" db="EMBL/GenBank/DDBJ databases">
        <title>Genome of the Chinese tree shrew, a rising model animal genetically related to primates.</title>
        <authorList>
            <person name="Zhang G."/>
            <person name="Fan Y."/>
            <person name="Yao Y."/>
            <person name="Huang Z."/>
        </authorList>
    </citation>
    <scope>NUCLEOTIDE SEQUENCE [LARGE SCALE GENOMIC DNA]</scope>
</reference>
<dbReference type="PROSITE" id="PS00028">
    <property type="entry name" value="ZINC_FINGER_C2H2_1"/>
    <property type="match status" value="1"/>
</dbReference>
<dbReference type="Proteomes" id="UP000011518">
    <property type="component" value="Unassembled WGS sequence"/>
</dbReference>
<feature type="domain" description="C2H2-type" evidence="2">
    <location>
        <begin position="67"/>
        <end position="88"/>
    </location>
</feature>
<dbReference type="AlphaFoldDB" id="L9KZR2"/>
<dbReference type="EMBL" id="KB320565">
    <property type="protein sequence ID" value="ELW68450.1"/>
    <property type="molecule type" value="Genomic_DNA"/>
</dbReference>
<dbReference type="InParanoid" id="L9KZR2"/>
<evidence type="ECO:0000313" key="4">
    <source>
        <dbReference type="Proteomes" id="UP000011518"/>
    </source>
</evidence>
<accession>L9KZR2</accession>
<sequence>MEKCRGLGDPPRRERKTVLGSNERSRGREVVVTMEDPQPEETMEQQDSPKSPGSPGGNICHLGALQCTRCFITFADSKFQESHMKREHPVDIVAQKLQGALFICFTCAHSFLSSKARIVHQRSQGPATRPCPPVAPSTPSPPSLVLTVARPLGRLFL</sequence>
<feature type="compositionally biased region" description="Basic and acidic residues" evidence="1">
    <location>
        <begin position="1"/>
        <end position="12"/>
    </location>
</feature>
<protein>
    <submittedName>
        <fullName evidence="3">Zinc finger protein 576</fullName>
    </submittedName>
</protein>
<evidence type="ECO:0000259" key="2">
    <source>
        <dbReference type="PROSITE" id="PS00028"/>
    </source>
</evidence>
<feature type="region of interest" description="Disordered" evidence="1">
    <location>
        <begin position="1"/>
        <end position="57"/>
    </location>
</feature>
<reference evidence="4" key="2">
    <citation type="journal article" date="2013" name="Nat. Commun.">
        <title>Genome of the Chinese tree shrew.</title>
        <authorList>
            <person name="Fan Y."/>
            <person name="Huang Z.Y."/>
            <person name="Cao C.C."/>
            <person name="Chen C.S."/>
            <person name="Chen Y.X."/>
            <person name="Fan D.D."/>
            <person name="He J."/>
            <person name="Hou H.L."/>
            <person name="Hu L."/>
            <person name="Hu X.T."/>
            <person name="Jiang X.T."/>
            <person name="Lai R."/>
            <person name="Lang Y.S."/>
            <person name="Liang B."/>
            <person name="Liao S.G."/>
            <person name="Mu D."/>
            <person name="Ma Y.Y."/>
            <person name="Niu Y.Y."/>
            <person name="Sun X.Q."/>
            <person name="Xia J.Q."/>
            <person name="Xiao J."/>
            <person name="Xiong Z.Q."/>
            <person name="Xu L."/>
            <person name="Yang L."/>
            <person name="Zhang Y."/>
            <person name="Zhao W."/>
            <person name="Zhao X.D."/>
            <person name="Zheng Y.T."/>
            <person name="Zhou J.M."/>
            <person name="Zhu Y.B."/>
            <person name="Zhang G.J."/>
            <person name="Wang J."/>
            <person name="Yao Y.G."/>
        </authorList>
    </citation>
    <scope>NUCLEOTIDE SEQUENCE [LARGE SCALE GENOMIC DNA]</scope>
</reference>